<dbReference type="PANTHER" id="PTHR10434">
    <property type="entry name" value="1-ACYL-SN-GLYCEROL-3-PHOSPHATE ACYLTRANSFERASE"/>
    <property type="match status" value="1"/>
</dbReference>
<feature type="domain" description="Phospholipid/glycerol acyltransferase" evidence="4">
    <location>
        <begin position="41"/>
        <end position="159"/>
    </location>
</feature>
<sequence length="286" mass="31400">MPRRRIGFWYRFAAVLCKPWLVVLIKRDWRGMEHIPADGGFITAVNHNSHVDPFAYAHFQYNTGRVPRFLAKSALFKDGFVGAAMRGTGQIPVYRESTDALSAFRAAIEAVERGECVAFYPEGTLTRDPDGWPMTAKTGAARVALQTKCPVIPVAQWGANELLPPYAKKPNLLPRKTHHVLAGPPVDLSRFYGREMTPELLKEATEVIMAAVTVQLEEIRGEKAPERPYDPRQERIEQRRRTRAQTGTETGAGAVAETGAGTGAETGAGTGAEMGAEISHEGENSK</sequence>
<feature type="compositionally biased region" description="Low complexity" evidence="3">
    <location>
        <begin position="244"/>
        <end position="259"/>
    </location>
</feature>
<dbReference type="Pfam" id="PF01553">
    <property type="entry name" value="Acyltransferase"/>
    <property type="match status" value="1"/>
</dbReference>
<name>A0ABV2ZMN5_9ACTN</name>
<comment type="caution">
    <text evidence="5">The sequence shown here is derived from an EMBL/GenBank/DDBJ whole genome shotgun (WGS) entry which is preliminary data.</text>
</comment>
<evidence type="ECO:0000256" key="2">
    <source>
        <dbReference type="ARBA" id="ARBA00023315"/>
    </source>
</evidence>
<dbReference type="RefSeq" id="WP_334576955.1">
    <property type="nucleotide sequence ID" value="NZ_JBEZVE010000013.1"/>
</dbReference>
<evidence type="ECO:0000313" key="6">
    <source>
        <dbReference type="Proteomes" id="UP001550739"/>
    </source>
</evidence>
<organism evidence="5 6">
    <name type="scientific">Streptomyces sp. 900129855</name>
    <dbReference type="NCBI Taxonomy" id="3155129"/>
    <lineage>
        <taxon>Bacteria</taxon>
        <taxon>Bacillati</taxon>
        <taxon>Actinomycetota</taxon>
        <taxon>Actinomycetes</taxon>
        <taxon>Kitasatosporales</taxon>
        <taxon>Streptomycetaceae</taxon>
        <taxon>Streptomyces</taxon>
    </lineage>
</organism>
<protein>
    <submittedName>
        <fullName evidence="5">Lysophospholipid acyltransferase family protein</fullName>
    </submittedName>
</protein>
<evidence type="ECO:0000256" key="3">
    <source>
        <dbReference type="SAM" id="MobiDB-lite"/>
    </source>
</evidence>
<proteinExistence type="predicted"/>
<accession>A0ABV2ZMN5</accession>
<evidence type="ECO:0000256" key="1">
    <source>
        <dbReference type="ARBA" id="ARBA00022679"/>
    </source>
</evidence>
<dbReference type="PANTHER" id="PTHR10434:SF55">
    <property type="entry name" value="POSSIBLE ACYLTRANSFERASE"/>
    <property type="match status" value="1"/>
</dbReference>
<keyword evidence="6" id="KW-1185">Reference proteome</keyword>
<gene>
    <name evidence="5" type="ORF">AB0E89_25270</name>
</gene>
<evidence type="ECO:0000259" key="4">
    <source>
        <dbReference type="SMART" id="SM00563"/>
    </source>
</evidence>
<evidence type="ECO:0000313" key="5">
    <source>
        <dbReference type="EMBL" id="MEU3783820.1"/>
    </source>
</evidence>
<reference evidence="5 6" key="1">
    <citation type="submission" date="2024-06" db="EMBL/GenBank/DDBJ databases">
        <title>The Natural Products Discovery Center: Release of the First 8490 Sequenced Strains for Exploring Actinobacteria Biosynthetic Diversity.</title>
        <authorList>
            <person name="Kalkreuter E."/>
            <person name="Kautsar S.A."/>
            <person name="Yang D."/>
            <person name="Bader C.D."/>
            <person name="Teijaro C.N."/>
            <person name="Fluegel L."/>
            <person name="Davis C.M."/>
            <person name="Simpson J.R."/>
            <person name="Lauterbach L."/>
            <person name="Steele A.D."/>
            <person name="Gui C."/>
            <person name="Meng S."/>
            <person name="Li G."/>
            <person name="Viehrig K."/>
            <person name="Ye F."/>
            <person name="Su P."/>
            <person name="Kiefer A.F."/>
            <person name="Nichols A."/>
            <person name="Cepeda A.J."/>
            <person name="Yan W."/>
            <person name="Fan B."/>
            <person name="Jiang Y."/>
            <person name="Adhikari A."/>
            <person name="Zheng C.-J."/>
            <person name="Schuster L."/>
            <person name="Cowan T.M."/>
            <person name="Smanski M.J."/>
            <person name="Chevrette M.G."/>
            <person name="De Carvalho L.P.S."/>
            <person name="Shen B."/>
        </authorList>
    </citation>
    <scope>NUCLEOTIDE SEQUENCE [LARGE SCALE GENOMIC DNA]</scope>
    <source>
        <strain evidence="5 6">NPDC033843</strain>
    </source>
</reference>
<dbReference type="GO" id="GO:0016746">
    <property type="term" value="F:acyltransferase activity"/>
    <property type="evidence" value="ECO:0007669"/>
    <property type="project" value="UniProtKB-KW"/>
</dbReference>
<keyword evidence="2 5" id="KW-0012">Acyltransferase</keyword>
<feature type="compositionally biased region" description="Gly residues" evidence="3">
    <location>
        <begin position="260"/>
        <end position="272"/>
    </location>
</feature>
<dbReference type="Proteomes" id="UP001550739">
    <property type="component" value="Unassembled WGS sequence"/>
</dbReference>
<dbReference type="InterPro" id="IPR002123">
    <property type="entry name" value="Plipid/glycerol_acylTrfase"/>
</dbReference>
<dbReference type="CDD" id="cd07989">
    <property type="entry name" value="LPLAT_AGPAT-like"/>
    <property type="match status" value="1"/>
</dbReference>
<keyword evidence="1" id="KW-0808">Transferase</keyword>
<feature type="region of interest" description="Disordered" evidence="3">
    <location>
        <begin position="222"/>
        <end position="286"/>
    </location>
</feature>
<feature type="compositionally biased region" description="Basic and acidic residues" evidence="3">
    <location>
        <begin position="222"/>
        <end position="239"/>
    </location>
</feature>
<dbReference type="SUPFAM" id="SSF69593">
    <property type="entry name" value="Glycerol-3-phosphate (1)-acyltransferase"/>
    <property type="match status" value="1"/>
</dbReference>
<dbReference type="SMART" id="SM00563">
    <property type="entry name" value="PlsC"/>
    <property type="match status" value="1"/>
</dbReference>
<dbReference type="EMBL" id="JBEZVE010000013">
    <property type="protein sequence ID" value="MEU3783820.1"/>
    <property type="molecule type" value="Genomic_DNA"/>
</dbReference>